<keyword evidence="1" id="KW-0328">Glycosyltransferase</keyword>
<dbReference type="Pfam" id="PF03808">
    <property type="entry name" value="Glyco_tran_WecG"/>
    <property type="match status" value="1"/>
</dbReference>
<proteinExistence type="predicted"/>
<evidence type="ECO:0000313" key="3">
    <source>
        <dbReference type="EMBL" id="OGL81085.1"/>
    </source>
</evidence>
<reference evidence="3 4" key="1">
    <citation type="journal article" date="2016" name="Nat. Commun.">
        <title>Thousands of microbial genomes shed light on interconnected biogeochemical processes in an aquifer system.</title>
        <authorList>
            <person name="Anantharaman K."/>
            <person name="Brown C.T."/>
            <person name="Hug L.A."/>
            <person name="Sharon I."/>
            <person name="Castelle C.J."/>
            <person name="Probst A.J."/>
            <person name="Thomas B.C."/>
            <person name="Singh A."/>
            <person name="Wilkins M.J."/>
            <person name="Karaoz U."/>
            <person name="Brodie E.L."/>
            <person name="Williams K.H."/>
            <person name="Hubbard S.S."/>
            <person name="Banfield J.F."/>
        </authorList>
    </citation>
    <scope>NUCLEOTIDE SEQUENCE [LARGE SCALE GENOMIC DNA]</scope>
</reference>
<name>A0A1F7US68_9BACT</name>
<dbReference type="PANTHER" id="PTHR34136:SF1">
    <property type="entry name" value="UDP-N-ACETYL-D-MANNOSAMINURONIC ACID TRANSFERASE"/>
    <property type="match status" value="1"/>
</dbReference>
<protein>
    <recommendedName>
        <fullName evidence="5">Glycosyltransferase</fullName>
    </recommendedName>
</protein>
<evidence type="ECO:0008006" key="5">
    <source>
        <dbReference type="Google" id="ProtNLM"/>
    </source>
</evidence>
<dbReference type="Proteomes" id="UP000176897">
    <property type="component" value="Unassembled WGS sequence"/>
</dbReference>
<evidence type="ECO:0000313" key="4">
    <source>
        <dbReference type="Proteomes" id="UP000176897"/>
    </source>
</evidence>
<dbReference type="STRING" id="1802401.A3B21_01555"/>
<dbReference type="AlphaFoldDB" id="A0A1F7US68"/>
<dbReference type="PANTHER" id="PTHR34136">
    <property type="match status" value="1"/>
</dbReference>
<dbReference type="InterPro" id="IPR004629">
    <property type="entry name" value="WecG_TagA_CpsF"/>
</dbReference>
<comment type="caution">
    <text evidence="3">The sequence shown here is derived from an EMBL/GenBank/DDBJ whole genome shotgun (WGS) entry which is preliminary data.</text>
</comment>
<dbReference type="EMBL" id="MGEJ01000010">
    <property type="protein sequence ID" value="OGL81085.1"/>
    <property type="molecule type" value="Genomic_DNA"/>
</dbReference>
<sequence length="237" mass="26200">MKTIMPSILGVQVDSITRAEAIARVDHMVRDGGQHIITTPNPEIIVAAQKDLEFRAILNRAALALPDGFGLMLAGRFLGTPLMERIAGSDFVREITKLACEKKYKLYLAGGEPGVANAAADTIISRLRNCAIVKSETEPDVEKIREEAPDILLIALGHGKQEKWIAAHLPELPSVKVAMGVGGAFDFIAGRVLRAPRILRRLGLEWLWRLILQPSRLPRIWRAVIKFPILVLRAKLQ</sequence>
<dbReference type="CDD" id="cd06533">
    <property type="entry name" value="Glyco_transf_WecG_TagA"/>
    <property type="match status" value="1"/>
</dbReference>
<organism evidence="3 4">
    <name type="scientific">Candidatus Uhrbacteria bacterium RIFCSPLOWO2_01_FULL_47_24</name>
    <dbReference type="NCBI Taxonomy" id="1802401"/>
    <lineage>
        <taxon>Bacteria</taxon>
        <taxon>Candidatus Uhriibacteriota</taxon>
    </lineage>
</organism>
<gene>
    <name evidence="3" type="ORF">A3B21_01555</name>
</gene>
<evidence type="ECO:0000256" key="2">
    <source>
        <dbReference type="ARBA" id="ARBA00022679"/>
    </source>
</evidence>
<accession>A0A1F7US68</accession>
<evidence type="ECO:0000256" key="1">
    <source>
        <dbReference type="ARBA" id="ARBA00022676"/>
    </source>
</evidence>
<keyword evidence="2" id="KW-0808">Transferase</keyword>
<dbReference type="GO" id="GO:0016758">
    <property type="term" value="F:hexosyltransferase activity"/>
    <property type="evidence" value="ECO:0007669"/>
    <property type="project" value="TreeGrafter"/>
</dbReference>
<dbReference type="NCBIfam" id="TIGR00696">
    <property type="entry name" value="wecG_tagA_cpsF"/>
    <property type="match status" value="1"/>
</dbReference>